<dbReference type="RefSeq" id="WP_167037460.1">
    <property type="nucleotide sequence ID" value="NZ_BAAANA010000001.1"/>
</dbReference>
<keyword evidence="7" id="KW-1185">Reference proteome</keyword>
<dbReference type="AlphaFoldDB" id="A0A7Y2PZZ7"/>
<dbReference type="GO" id="GO:0016620">
    <property type="term" value="F:oxidoreductase activity, acting on the aldehyde or oxo group of donors, NAD or NADP as acceptor"/>
    <property type="evidence" value="ECO:0007669"/>
    <property type="project" value="InterPro"/>
</dbReference>
<accession>A0A7Y2PZZ7</accession>
<evidence type="ECO:0000256" key="3">
    <source>
        <dbReference type="PROSITE-ProRule" id="PRU10007"/>
    </source>
</evidence>
<dbReference type="Gene3D" id="3.40.605.10">
    <property type="entry name" value="Aldehyde Dehydrogenase, Chain A, domain 1"/>
    <property type="match status" value="1"/>
</dbReference>
<evidence type="ECO:0000256" key="4">
    <source>
        <dbReference type="RuleBase" id="RU003345"/>
    </source>
</evidence>
<dbReference type="PANTHER" id="PTHR11699">
    <property type="entry name" value="ALDEHYDE DEHYDROGENASE-RELATED"/>
    <property type="match status" value="1"/>
</dbReference>
<dbReference type="InterPro" id="IPR029510">
    <property type="entry name" value="Ald_DH_CS_GLU"/>
</dbReference>
<dbReference type="InterPro" id="IPR015590">
    <property type="entry name" value="Aldehyde_DH_dom"/>
</dbReference>
<name>A0A7Y2PZZ7_9MICO</name>
<dbReference type="FunFam" id="3.40.605.10:FF:000007">
    <property type="entry name" value="NAD/NADP-dependent betaine aldehyde dehydrogenase"/>
    <property type="match status" value="1"/>
</dbReference>
<evidence type="ECO:0000313" key="6">
    <source>
        <dbReference type="EMBL" id="NNH05021.1"/>
    </source>
</evidence>
<dbReference type="SUPFAM" id="SSF53720">
    <property type="entry name" value="ALDH-like"/>
    <property type="match status" value="1"/>
</dbReference>
<feature type="active site" evidence="3">
    <location>
        <position position="248"/>
    </location>
</feature>
<comment type="similarity">
    <text evidence="1 4">Belongs to the aldehyde dehydrogenase family.</text>
</comment>
<feature type="domain" description="Aldehyde dehydrogenase" evidence="5">
    <location>
        <begin position="23"/>
        <end position="474"/>
    </location>
</feature>
<dbReference type="Proteomes" id="UP000543598">
    <property type="component" value="Unassembled WGS sequence"/>
</dbReference>
<gene>
    <name evidence="6" type="ORF">HLA99_14310</name>
</gene>
<dbReference type="Pfam" id="PF00171">
    <property type="entry name" value="Aldedh"/>
    <property type="match status" value="1"/>
</dbReference>
<comment type="caution">
    <text evidence="6">The sequence shown here is derived from an EMBL/GenBank/DDBJ whole genome shotgun (WGS) entry which is preliminary data.</text>
</comment>
<evidence type="ECO:0000313" key="7">
    <source>
        <dbReference type="Proteomes" id="UP000543598"/>
    </source>
</evidence>
<dbReference type="FunFam" id="3.40.309.10:FF:000012">
    <property type="entry name" value="Betaine aldehyde dehydrogenase"/>
    <property type="match status" value="1"/>
</dbReference>
<dbReference type="EMBL" id="JABEMB010000029">
    <property type="protein sequence ID" value="NNH05021.1"/>
    <property type="molecule type" value="Genomic_DNA"/>
</dbReference>
<organism evidence="6 7">
    <name type="scientific">Microbacterium ulmi</name>
    <dbReference type="NCBI Taxonomy" id="179095"/>
    <lineage>
        <taxon>Bacteria</taxon>
        <taxon>Bacillati</taxon>
        <taxon>Actinomycetota</taxon>
        <taxon>Actinomycetes</taxon>
        <taxon>Micrococcales</taxon>
        <taxon>Microbacteriaceae</taxon>
        <taxon>Microbacterium</taxon>
    </lineage>
</organism>
<proteinExistence type="inferred from homology"/>
<dbReference type="InterPro" id="IPR016163">
    <property type="entry name" value="Ald_DH_C"/>
</dbReference>
<reference evidence="6 7" key="1">
    <citation type="submission" date="2020-05" db="EMBL/GenBank/DDBJ databases">
        <title>MicrobeNet Type strains.</title>
        <authorList>
            <person name="Nicholson A.C."/>
        </authorList>
    </citation>
    <scope>NUCLEOTIDE SEQUENCE [LARGE SCALE GENOMIC DNA]</scope>
    <source>
        <strain evidence="6 7">JCM 14282</strain>
    </source>
</reference>
<evidence type="ECO:0000256" key="2">
    <source>
        <dbReference type="ARBA" id="ARBA00023002"/>
    </source>
</evidence>
<sequence>MDSLERFAASYIDGEFGGGGPALTLVNPSDGAPVHELRTADADDVDAAVRAAATSQLAWMRRTPAERAAALHRWADLILEHADELARLDVLSVGRALRDARPEARMIAAVPRYWAGMTDKILGQQIPAVNGHLSFVTREPLGVIGIILPWNGPLGAFVEKVSVAIACGNSVVVKPSEYSPLSALRLAELAVQSGMPRGLISVLVGGGDVGGLVANHAEIMGITFTGSVATGRRIAHAAADRFARTTLELGGKSANVVFADADLDAAVRGTTWGVFYNAGQVCCSGTRLLVHEDIQDVFVAELLARMSRVRVGDPLDESNHIGPVVSARQFAQITGLLERAEGDGATIVRSASNGSGRTPSGYYCDPTVVLDADTSSEVAQREIFGPVLTVIPFRTEQDALEIANGVEYGLAAKVWTRDLGRMLRMAHQLEAGSIWGNTAQVASPALPFGGFKASGSGTSSGQIAVDGVTRAKAVSLRYAEDAPTPGWDDIIDTNHDL</sequence>
<keyword evidence="2 4" id="KW-0560">Oxidoreductase</keyword>
<dbReference type="Gene3D" id="3.40.309.10">
    <property type="entry name" value="Aldehyde Dehydrogenase, Chain A, domain 2"/>
    <property type="match status" value="1"/>
</dbReference>
<protein>
    <submittedName>
        <fullName evidence="6">Aldehyde dehydrogenase</fullName>
    </submittedName>
</protein>
<evidence type="ECO:0000256" key="1">
    <source>
        <dbReference type="ARBA" id="ARBA00009986"/>
    </source>
</evidence>
<dbReference type="InterPro" id="IPR016161">
    <property type="entry name" value="Ald_DH/histidinol_DH"/>
</dbReference>
<dbReference type="InterPro" id="IPR016162">
    <property type="entry name" value="Ald_DH_N"/>
</dbReference>
<evidence type="ECO:0000259" key="5">
    <source>
        <dbReference type="Pfam" id="PF00171"/>
    </source>
</evidence>
<dbReference type="PROSITE" id="PS00687">
    <property type="entry name" value="ALDEHYDE_DEHYDR_GLU"/>
    <property type="match status" value="1"/>
</dbReference>